<keyword evidence="1" id="KW-0472">Membrane</keyword>
<feature type="transmembrane region" description="Helical" evidence="1">
    <location>
        <begin position="69"/>
        <end position="86"/>
    </location>
</feature>
<feature type="transmembrane region" description="Helical" evidence="1">
    <location>
        <begin position="93"/>
        <end position="112"/>
    </location>
</feature>
<accession>A9E6D9</accession>
<organism evidence="2 3">
    <name type="scientific">Kordia algicida OT-1</name>
    <dbReference type="NCBI Taxonomy" id="391587"/>
    <lineage>
        <taxon>Bacteria</taxon>
        <taxon>Pseudomonadati</taxon>
        <taxon>Bacteroidota</taxon>
        <taxon>Flavobacteriia</taxon>
        <taxon>Flavobacteriales</taxon>
        <taxon>Flavobacteriaceae</taxon>
        <taxon>Kordia</taxon>
    </lineage>
</organism>
<protein>
    <submittedName>
        <fullName evidence="2">Uncharacterized protein</fullName>
    </submittedName>
</protein>
<dbReference type="EMBL" id="ABIB01000011">
    <property type="protein sequence ID" value="EDP95018.1"/>
    <property type="molecule type" value="Genomic_DNA"/>
</dbReference>
<name>A9E6D9_9FLAO</name>
<keyword evidence="1" id="KW-0812">Transmembrane</keyword>
<dbReference type="AlphaFoldDB" id="A9E6D9"/>
<evidence type="ECO:0000313" key="2">
    <source>
        <dbReference type="EMBL" id="EDP95018.1"/>
    </source>
</evidence>
<gene>
    <name evidence="2" type="ORF">KAOT1_01744</name>
</gene>
<dbReference type="HOGENOM" id="CLU_1693191_0_0_10"/>
<keyword evidence="1" id="KW-1133">Transmembrane helix</keyword>
<evidence type="ECO:0000256" key="1">
    <source>
        <dbReference type="SAM" id="Phobius"/>
    </source>
</evidence>
<dbReference type="Proteomes" id="UP000002945">
    <property type="component" value="Unassembled WGS sequence"/>
</dbReference>
<feature type="transmembrane region" description="Helical" evidence="1">
    <location>
        <begin position="6"/>
        <end position="31"/>
    </location>
</feature>
<keyword evidence="3" id="KW-1185">Reference proteome</keyword>
<feature type="transmembrane region" description="Helical" evidence="1">
    <location>
        <begin position="43"/>
        <end position="63"/>
    </location>
</feature>
<sequence>MQFSSILGTFLSVTIYTLLVYNFLATVLFCFKRELLTEKKRIHNFQQVSLVITFIGMLIYFGFTKVEATHIQLLPWIWGFLAAHIFSARKKRWINELLGLGILLAITIILFFKQTEIIQLFTEETITTIPALVYIIYGSVGFVLGGLLWQKTSNR</sequence>
<proteinExistence type="predicted"/>
<evidence type="ECO:0000313" key="3">
    <source>
        <dbReference type="Proteomes" id="UP000002945"/>
    </source>
</evidence>
<reference evidence="2 3" key="1">
    <citation type="journal article" date="2011" name="J. Bacteriol.">
        <title>Genome sequence of the algicidal bacterium Kordia algicida OT-1.</title>
        <authorList>
            <person name="Lee H.S."/>
            <person name="Kang S.G."/>
            <person name="Kwon K.K."/>
            <person name="Lee J.H."/>
            <person name="Kim S.J."/>
        </authorList>
    </citation>
    <scope>NUCLEOTIDE SEQUENCE [LARGE SCALE GENOMIC DNA]</scope>
    <source>
        <strain evidence="2 3">OT-1</strain>
    </source>
</reference>
<feature type="transmembrane region" description="Helical" evidence="1">
    <location>
        <begin position="132"/>
        <end position="149"/>
    </location>
</feature>
<comment type="caution">
    <text evidence="2">The sequence shown here is derived from an EMBL/GenBank/DDBJ whole genome shotgun (WGS) entry which is preliminary data.</text>
</comment>